<feature type="compositionally biased region" description="Polar residues" evidence="1">
    <location>
        <begin position="107"/>
        <end position="121"/>
    </location>
</feature>
<organism evidence="2 3">
    <name type="scientific">Phlebiopsis gigantea (strain 11061_1 CR5-6)</name>
    <name type="common">White-rot fungus</name>
    <name type="synonym">Peniophora gigantea</name>
    <dbReference type="NCBI Taxonomy" id="745531"/>
    <lineage>
        <taxon>Eukaryota</taxon>
        <taxon>Fungi</taxon>
        <taxon>Dikarya</taxon>
        <taxon>Basidiomycota</taxon>
        <taxon>Agaricomycotina</taxon>
        <taxon>Agaricomycetes</taxon>
        <taxon>Polyporales</taxon>
        <taxon>Phanerochaetaceae</taxon>
        <taxon>Phlebiopsis</taxon>
    </lineage>
</organism>
<sequence>MPAAARVYAEQLLPRGHGLPLWEPEPSELGEVEIGDVGFIDEGGFCRIFSTTRHKDDPANVFGVPEGFSPLEYNERALRHTSIDYLLPGPIYSSSMRQFSIGGGPSVTPSSRSTCARTGTRGSPLHGRWDNIDLDDLILVSGWTKTSQWALAACTNFGRAHEVTLDASFGAVAGAKFEVKLRQDVEMSVDQRSGPSRVGKDGDEALPRDQCLFLRYYKMKRTKFGVKKIVAGSGPRRQSSYDDTQKRSHTGVLADEHRTHGAPRQHSYDDPQTSLEEDCVEEYDVPEEITEEPRALPQVG</sequence>
<dbReference type="OrthoDB" id="2804412at2759"/>
<dbReference type="Proteomes" id="UP000053257">
    <property type="component" value="Unassembled WGS sequence"/>
</dbReference>
<reference evidence="2 3" key="1">
    <citation type="journal article" date="2014" name="PLoS Genet.">
        <title>Analysis of the Phlebiopsis gigantea genome, transcriptome and secretome provides insight into its pioneer colonization strategies of wood.</title>
        <authorList>
            <person name="Hori C."/>
            <person name="Ishida T."/>
            <person name="Igarashi K."/>
            <person name="Samejima M."/>
            <person name="Suzuki H."/>
            <person name="Master E."/>
            <person name="Ferreira P."/>
            <person name="Ruiz-Duenas F.J."/>
            <person name="Held B."/>
            <person name="Canessa P."/>
            <person name="Larrondo L.F."/>
            <person name="Schmoll M."/>
            <person name="Druzhinina I.S."/>
            <person name="Kubicek C.P."/>
            <person name="Gaskell J.A."/>
            <person name="Kersten P."/>
            <person name="St John F."/>
            <person name="Glasner J."/>
            <person name="Sabat G."/>
            <person name="Splinter BonDurant S."/>
            <person name="Syed K."/>
            <person name="Yadav J."/>
            <person name="Mgbeahuruike A.C."/>
            <person name="Kovalchuk A."/>
            <person name="Asiegbu F.O."/>
            <person name="Lackner G."/>
            <person name="Hoffmeister D."/>
            <person name="Rencoret J."/>
            <person name="Gutierrez A."/>
            <person name="Sun H."/>
            <person name="Lindquist E."/>
            <person name="Barry K."/>
            <person name="Riley R."/>
            <person name="Grigoriev I.V."/>
            <person name="Henrissat B."/>
            <person name="Kues U."/>
            <person name="Berka R.M."/>
            <person name="Martinez A.T."/>
            <person name="Covert S.F."/>
            <person name="Blanchette R.A."/>
            <person name="Cullen D."/>
        </authorList>
    </citation>
    <scope>NUCLEOTIDE SEQUENCE [LARGE SCALE GENOMIC DNA]</scope>
    <source>
        <strain evidence="2 3">11061_1 CR5-6</strain>
    </source>
</reference>
<name>A0A0C3PHP6_PHLG1</name>
<evidence type="ECO:0000313" key="2">
    <source>
        <dbReference type="EMBL" id="KIP05418.1"/>
    </source>
</evidence>
<keyword evidence="3" id="KW-1185">Reference proteome</keyword>
<feature type="compositionally biased region" description="Acidic residues" evidence="1">
    <location>
        <begin position="275"/>
        <end position="290"/>
    </location>
</feature>
<accession>A0A0C3PHP6</accession>
<protein>
    <submittedName>
        <fullName evidence="2">Uncharacterized protein</fullName>
    </submittedName>
</protein>
<feature type="region of interest" description="Disordered" evidence="1">
    <location>
        <begin position="233"/>
        <end position="300"/>
    </location>
</feature>
<dbReference type="STRING" id="745531.A0A0C3PHP6"/>
<evidence type="ECO:0000256" key="1">
    <source>
        <dbReference type="SAM" id="MobiDB-lite"/>
    </source>
</evidence>
<gene>
    <name evidence="2" type="ORF">PHLGIDRAFT_14562</name>
</gene>
<evidence type="ECO:0000313" key="3">
    <source>
        <dbReference type="Proteomes" id="UP000053257"/>
    </source>
</evidence>
<dbReference type="HOGENOM" id="CLU_021108_0_0_1"/>
<feature type="region of interest" description="Disordered" evidence="1">
    <location>
        <begin position="102"/>
        <end position="122"/>
    </location>
</feature>
<dbReference type="AlphaFoldDB" id="A0A0C3PHP6"/>
<dbReference type="EMBL" id="KN840544">
    <property type="protein sequence ID" value="KIP05418.1"/>
    <property type="molecule type" value="Genomic_DNA"/>
</dbReference>
<proteinExistence type="predicted"/>